<keyword evidence="3" id="KW-1133">Transmembrane helix</keyword>
<keyword evidence="3" id="KW-0812">Transmembrane</keyword>
<gene>
    <name evidence="3" type="primary">rcsD</name>
    <name evidence="7" type="ORF">B4923_03390</name>
</gene>
<keyword evidence="2 3" id="KW-0902">Two-component regulatory system</keyword>
<keyword evidence="1 3" id="KW-0597">Phosphoprotein</keyword>
<dbReference type="Proteomes" id="UP000245138">
    <property type="component" value="Unassembled WGS sequence"/>
</dbReference>
<keyword evidence="3" id="KW-1003">Cell membrane</keyword>
<dbReference type="PANTHER" id="PTHR43719:SF28">
    <property type="entry name" value="PEROXIDE STRESS-ACTIVATED HISTIDINE KINASE MAK1-RELATED"/>
    <property type="match status" value="1"/>
</dbReference>
<dbReference type="GO" id="GO:0009927">
    <property type="term" value="F:histidine phosphotransfer kinase activity"/>
    <property type="evidence" value="ECO:0007669"/>
    <property type="project" value="InterPro"/>
</dbReference>
<dbReference type="GO" id="GO:0016774">
    <property type="term" value="F:phosphotransferase activity, carboxyl group as acceptor"/>
    <property type="evidence" value="ECO:0007669"/>
    <property type="project" value="UniProtKB-UniRule"/>
</dbReference>
<dbReference type="InterPro" id="IPR030861">
    <property type="entry name" value="Ptransferase_RcsD"/>
</dbReference>
<comment type="PTM">
    <text evidence="3">Phosphorylated by RcsC.</text>
</comment>
<dbReference type="InterPro" id="IPR036641">
    <property type="entry name" value="HPT_dom_sf"/>
</dbReference>
<evidence type="ECO:0000259" key="6">
    <source>
        <dbReference type="PROSITE" id="PS50894"/>
    </source>
</evidence>
<comment type="subcellular location">
    <subcellularLocation>
        <location evidence="3">Cell inner membrane</location>
        <topology evidence="3">Multi-pass membrane protein</topology>
    </subcellularLocation>
</comment>
<feature type="modified residue" description="Phosphohistidine" evidence="3 4">
    <location>
        <position position="832"/>
    </location>
</feature>
<dbReference type="GO" id="GO:0005524">
    <property type="term" value="F:ATP binding"/>
    <property type="evidence" value="ECO:0007669"/>
    <property type="project" value="UniProtKB-UniRule"/>
</dbReference>
<dbReference type="InterPro" id="IPR050956">
    <property type="entry name" value="2C_system_His_kinase"/>
</dbReference>
<dbReference type="SUPFAM" id="SSF55874">
    <property type="entry name" value="ATPase domain of HSP90 chaperone/DNA topoisomerase II/histidine kinase"/>
    <property type="match status" value="1"/>
</dbReference>
<evidence type="ECO:0000256" key="4">
    <source>
        <dbReference type="PROSITE-ProRule" id="PRU00110"/>
    </source>
</evidence>
<dbReference type="Gene3D" id="1.20.120.160">
    <property type="entry name" value="HPT domain"/>
    <property type="match status" value="1"/>
</dbReference>
<dbReference type="InterPro" id="IPR003594">
    <property type="entry name" value="HATPase_dom"/>
</dbReference>
<comment type="subunit">
    <text evidence="3">Interacts with RcsC and RcsB.</text>
</comment>
<keyword evidence="8" id="KW-1185">Reference proteome</keyword>
<dbReference type="PROSITE" id="PS50109">
    <property type="entry name" value="HIS_KIN"/>
    <property type="match status" value="1"/>
</dbReference>
<comment type="function">
    <text evidence="3">Component of the Rcs signaling system, which controls transcription of numerous genes. RcsD is a phosphotransfer intermediate between the sensor kinase RcsC and the response regulator RcsB. It acquires a phosphoryl group from RcsC and transfers it to RcsB.</text>
</comment>
<dbReference type="EC" id="2.7.2.-" evidence="3"/>
<evidence type="ECO:0000313" key="7">
    <source>
        <dbReference type="EMBL" id="PWC15096.1"/>
    </source>
</evidence>
<dbReference type="EMBL" id="QDKJ01000002">
    <property type="protein sequence ID" value="PWC15096.1"/>
    <property type="molecule type" value="Genomic_DNA"/>
</dbReference>
<comment type="similarity">
    <text evidence="3">Belongs to the RcsD family.</text>
</comment>
<evidence type="ECO:0000256" key="1">
    <source>
        <dbReference type="ARBA" id="ARBA00022553"/>
    </source>
</evidence>
<feature type="transmembrane region" description="Helical" evidence="3">
    <location>
        <begin position="295"/>
        <end position="315"/>
    </location>
</feature>
<feature type="domain" description="Histidine kinase" evidence="5">
    <location>
        <begin position="448"/>
        <end position="666"/>
    </location>
</feature>
<dbReference type="RefSeq" id="WP_109052952.1">
    <property type="nucleotide sequence ID" value="NZ_QDKJ01000002.1"/>
</dbReference>
<dbReference type="PROSITE" id="PS50894">
    <property type="entry name" value="HPT"/>
    <property type="match status" value="1"/>
</dbReference>
<keyword evidence="3" id="KW-0997">Cell inner membrane</keyword>
<dbReference type="GO" id="GO:0000160">
    <property type="term" value="P:phosphorelay signal transduction system"/>
    <property type="evidence" value="ECO:0007669"/>
    <property type="project" value="UniProtKB-UniRule"/>
</dbReference>
<dbReference type="OrthoDB" id="6414457at2"/>
<sequence length="900" mass="102060">MPAIIMRYFALLTLLLCFVTGALGYNYFSNWLAEKKLALIDLTQGVQKRIDAYRFFTYQIYGDLNNDPLSSEEGINAINLMPNVFYVEKNGQKTDALIFGQHDVSTLHSVRRISRSLDILWGAETNVYSMYYLNGVDNSLTMISTQTLKDISSQFRGSYITAIAEARRTEMLQQANALDERESFSPLRKLRFYDDYYFTLRTTFNQPGHLATIIAFDLPINDLIPSILPREGLQLRQDTPSANNIDTNSSSEDMTDIQLGRSLIEISSPLVNAPVKIVFQTPIKVLLIDILRNNVWLLLLNLALLLFSIAGFYIFRQKYSHPDEDLSHRLRKQLNIYHETIGRIPMGVLIYDFGSNKVIVQNEQAEHLLPHLSLQKVANMADEHQGVIQVTVNNEMFEIRQFRSQYSADYCLFLLREQDKEILVNRKLQLAQREYEKNVQARKRLFRNLLSEFKQPLLSLHKNLQAMRHTNDKSEQQQLTEQLTVDTACAIELLDNIALQEKLEVQEWKLVNESFSPLTMIDSLLLAWLPRINQKGLCLFSHYKLDINQTYVGDSELLKKTLSLLLNYSITNTEYGKITVSIASDQTAPEKLIVQISDTGAGISGTEQDNLNHPFLNPTTADRFGQNSGLTLFLCNQLCNKLGGQLNIHSKKGLGTHYILTVKMTPDPLPAEEEKLLDGITVLLDITADEVQHIVSHLITGWGANYLISDERQINQEVDICITDDPERTADYSILLSGDDPAIIPLGPHRLRANYNISQLLLGALLKLIEQQLEAPTDTGLTDDEHDDAFYAGQLASSDYYSLFIETVPDDLKRLYTEAENGDFMSLSQTAHRLKGVFAMLNLHPGKQLCERLEQHITAHDGAQIENDLHEIEKFVSALLSPIDSGKQEGGDRKRPDGLT</sequence>
<evidence type="ECO:0000256" key="3">
    <source>
        <dbReference type="HAMAP-Rule" id="MF_00980"/>
    </source>
</evidence>
<keyword evidence="3" id="KW-0067">ATP-binding</keyword>
<dbReference type="Gene3D" id="3.40.50.11620">
    <property type="entry name" value="Phosphotransferase RcsD, RcsD-ABL domain"/>
    <property type="match status" value="1"/>
</dbReference>
<keyword evidence="3" id="KW-0547">Nucleotide-binding</keyword>
<proteinExistence type="inferred from homology"/>
<dbReference type="AlphaFoldDB" id="A0A2U1U0A6"/>
<comment type="caution">
    <text evidence="7">The sequence shown here is derived from an EMBL/GenBank/DDBJ whole genome shotgun (WGS) entry which is preliminary data.</text>
</comment>
<dbReference type="HAMAP" id="MF_00980">
    <property type="entry name" value="RcsD"/>
    <property type="match status" value="1"/>
</dbReference>
<dbReference type="Pfam" id="PF16359">
    <property type="entry name" value="RcsD_ABL"/>
    <property type="match status" value="1"/>
</dbReference>
<dbReference type="InterPro" id="IPR008207">
    <property type="entry name" value="Sig_transdc_His_kin_Hpt_dom"/>
</dbReference>
<reference evidence="7 8" key="1">
    <citation type="submission" date="2018-04" db="EMBL/GenBank/DDBJ databases">
        <title>Brenneria corticis sp.nov.</title>
        <authorList>
            <person name="Li Y."/>
        </authorList>
    </citation>
    <scope>NUCLEOTIDE SEQUENCE [LARGE SCALE GENOMIC DNA]</scope>
    <source>
        <strain evidence="7 8">LMG 27715</strain>
    </source>
</reference>
<accession>A0A2U1U0A6</accession>
<dbReference type="InterPro" id="IPR036890">
    <property type="entry name" value="HATPase_C_sf"/>
</dbReference>
<dbReference type="Gene3D" id="3.30.565.10">
    <property type="entry name" value="Histidine kinase-like ATPase, C-terminal domain"/>
    <property type="match status" value="1"/>
</dbReference>
<keyword evidence="3 7" id="KW-0808">Transferase</keyword>
<evidence type="ECO:0000256" key="2">
    <source>
        <dbReference type="ARBA" id="ARBA00023012"/>
    </source>
</evidence>
<dbReference type="PANTHER" id="PTHR43719">
    <property type="entry name" value="TWO-COMPONENT HISTIDINE KINASE"/>
    <property type="match status" value="1"/>
</dbReference>
<keyword evidence="3" id="KW-0418">Kinase</keyword>
<dbReference type="CDD" id="cd00088">
    <property type="entry name" value="HPT"/>
    <property type="match status" value="1"/>
</dbReference>
<dbReference type="SMART" id="SM00387">
    <property type="entry name" value="HATPase_c"/>
    <property type="match status" value="1"/>
</dbReference>
<dbReference type="NCBIfam" id="NF007907">
    <property type="entry name" value="PRK10618.1"/>
    <property type="match status" value="1"/>
</dbReference>
<dbReference type="InterPro" id="IPR038616">
    <property type="entry name" value="RcsD_ABL_sf"/>
</dbReference>
<protein>
    <recommendedName>
        <fullName evidence="3">Phosphotransferase RcsD</fullName>
        <ecNumber evidence="3">2.7.2.-</ecNumber>
    </recommendedName>
    <alternativeName>
        <fullName evidence="3">Phosphotransfer intermediate RcsD</fullName>
    </alternativeName>
</protein>
<feature type="domain" description="HPt" evidence="6">
    <location>
        <begin position="793"/>
        <end position="893"/>
    </location>
</feature>
<dbReference type="SUPFAM" id="SSF47226">
    <property type="entry name" value="Histidine-containing phosphotransfer domain, HPT domain"/>
    <property type="match status" value="1"/>
</dbReference>
<dbReference type="GO" id="GO:0005886">
    <property type="term" value="C:plasma membrane"/>
    <property type="evidence" value="ECO:0007669"/>
    <property type="project" value="UniProtKB-SubCell"/>
</dbReference>
<keyword evidence="3" id="KW-0472">Membrane</keyword>
<evidence type="ECO:0000259" key="5">
    <source>
        <dbReference type="PROSITE" id="PS50109"/>
    </source>
</evidence>
<evidence type="ECO:0000313" key="8">
    <source>
        <dbReference type="Proteomes" id="UP000245138"/>
    </source>
</evidence>
<comment type="caution">
    <text evidence="3">Lacks conserved residue(s) required for the propagation of feature annotation.</text>
</comment>
<dbReference type="Pfam" id="PF01627">
    <property type="entry name" value="Hpt"/>
    <property type="match status" value="1"/>
</dbReference>
<name>A0A2U1U0A6_9GAMM</name>
<dbReference type="Pfam" id="PF02518">
    <property type="entry name" value="HATPase_c"/>
    <property type="match status" value="1"/>
</dbReference>
<dbReference type="InterPro" id="IPR005467">
    <property type="entry name" value="His_kinase_dom"/>
</dbReference>
<organism evidence="7 8">
    <name type="scientific">Brenneria roseae subsp. americana</name>
    <dbReference type="NCBI Taxonomy" id="1508507"/>
    <lineage>
        <taxon>Bacteria</taxon>
        <taxon>Pseudomonadati</taxon>
        <taxon>Pseudomonadota</taxon>
        <taxon>Gammaproteobacteria</taxon>
        <taxon>Enterobacterales</taxon>
        <taxon>Pectobacteriaceae</taxon>
        <taxon>Brenneria</taxon>
    </lineage>
</organism>
<dbReference type="InterPro" id="IPR032306">
    <property type="entry name" value="RcsD_ABL"/>
</dbReference>